<evidence type="ECO:0000313" key="8">
    <source>
        <dbReference type="Proteomes" id="UP001162060"/>
    </source>
</evidence>
<evidence type="ECO:0000256" key="5">
    <source>
        <dbReference type="SAM" id="MobiDB-lite"/>
    </source>
</evidence>
<dbReference type="GO" id="GO:0043565">
    <property type="term" value="F:sequence-specific DNA binding"/>
    <property type="evidence" value="ECO:0007669"/>
    <property type="project" value="InterPro"/>
</dbReference>
<dbReference type="SUPFAM" id="SSF46785">
    <property type="entry name" value="Winged helix' DNA-binding domain"/>
    <property type="match status" value="1"/>
</dbReference>
<dbReference type="InterPro" id="IPR036388">
    <property type="entry name" value="WH-like_DNA-bd_sf"/>
</dbReference>
<dbReference type="SMART" id="SM00415">
    <property type="entry name" value="HSF"/>
    <property type="match status" value="1"/>
</dbReference>
<evidence type="ECO:0000256" key="3">
    <source>
        <dbReference type="ARBA" id="ARBA00023242"/>
    </source>
</evidence>
<comment type="similarity">
    <text evidence="4">Belongs to the HSF family.</text>
</comment>
<keyword evidence="2" id="KW-0238">DNA-binding</keyword>
<feature type="compositionally biased region" description="Low complexity" evidence="5">
    <location>
        <begin position="9"/>
        <end position="40"/>
    </location>
</feature>
<evidence type="ECO:0000256" key="4">
    <source>
        <dbReference type="RuleBase" id="RU004020"/>
    </source>
</evidence>
<evidence type="ECO:0000256" key="2">
    <source>
        <dbReference type="ARBA" id="ARBA00023125"/>
    </source>
</evidence>
<name>A0AAV1TIB0_9STRA</name>
<dbReference type="GO" id="GO:0005634">
    <property type="term" value="C:nucleus"/>
    <property type="evidence" value="ECO:0007669"/>
    <property type="project" value="UniProtKB-SubCell"/>
</dbReference>
<dbReference type="PANTHER" id="PTHR10015">
    <property type="entry name" value="HEAT SHOCK TRANSCRIPTION FACTOR"/>
    <property type="match status" value="1"/>
</dbReference>
<gene>
    <name evidence="7" type="ORF">PM001_LOCUS6168</name>
</gene>
<proteinExistence type="inferred from homology"/>
<accession>A0AAV1TIB0</accession>
<dbReference type="PRINTS" id="PR00056">
    <property type="entry name" value="HSFDOMAIN"/>
</dbReference>
<dbReference type="InterPro" id="IPR036390">
    <property type="entry name" value="WH_DNA-bd_sf"/>
</dbReference>
<dbReference type="Gene3D" id="1.10.10.10">
    <property type="entry name" value="Winged helix-like DNA-binding domain superfamily/Winged helix DNA-binding domain"/>
    <property type="match status" value="1"/>
</dbReference>
<keyword evidence="3" id="KW-0539">Nucleus</keyword>
<dbReference type="AlphaFoldDB" id="A0AAV1TIB0"/>
<comment type="subcellular location">
    <subcellularLocation>
        <location evidence="1">Nucleus</location>
    </subcellularLocation>
</comment>
<feature type="region of interest" description="Disordered" evidence="5">
    <location>
        <begin position="1"/>
        <end position="41"/>
    </location>
</feature>
<sequence>MLHDKNESDASSTSSSSSSSNSSDSSRSSSSTDGPSVSLSLVERPQQLSAFKCIPRVGPKMDFCDSFDRDTNNQDKMATRQASLVACQEEPEHEQTLKWQPPLSSCSMEEGPLITKHADKAAVPTFKRRNVGINQPDDLATQILPKYFKHNKVSSFQRQLNYFGFKKWTKTQTNICTFSHPFFYRADKDKMKLIKRKERAHAAAASGFSAPLTTTIDLESIDDPKTSHDHELAPGPIQVPFEAYDLAGCPQSQLPTQQALKRQKSTTLSGATVTFLKSGAAGRRHSTGMLLAQKLWAWLQQQRLLLLRGQHLQL</sequence>
<dbReference type="PANTHER" id="PTHR10015:SF427">
    <property type="entry name" value="HEAT SHOCK FACTOR PROTEIN"/>
    <property type="match status" value="1"/>
</dbReference>
<dbReference type="Pfam" id="PF00447">
    <property type="entry name" value="HSF_DNA-bind"/>
    <property type="match status" value="1"/>
</dbReference>
<comment type="caution">
    <text evidence="7">The sequence shown here is derived from an EMBL/GenBank/DDBJ whole genome shotgun (WGS) entry which is preliminary data.</text>
</comment>
<evidence type="ECO:0000313" key="7">
    <source>
        <dbReference type="EMBL" id="CAK7919773.1"/>
    </source>
</evidence>
<dbReference type="GO" id="GO:0003700">
    <property type="term" value="F:DNA-binding transcription factor activity"/>
    <property type="evidence" value="ECO:0007669"/>
    <property type="project" value="InterPro"/>
</dbReference>
<dbReference type="EMBL" id="CAKLBY020000050">
    <property type="protein sequence ID" value="CAK7919773.1"/>
    <property type="molecule type" value="Genomic_DNA"/>
</dbReference>
<dbReference type="Proteomes" id="UP001162060">
    <property type="component" value="Unassembled WGS sequence"/>
</dbReference>
<evidence type="ECO:0000256" key="1">
    <source>
        <dbReference type="ARBA" id="ARBA00004123"/>
    </source>
</evidence>
<reference evidence="7" key="1">
    <citation type="submission" date="2024-01" db="EMBL/GenBank/DDBJ databases">
        <authorList>
            <person name="Webb A."/>
        </authorList>
    </citation>
    <scope>NUCLEOTIDE SEQUENCE</scope>
    <source>
        <strain evidence="7">Pm1</strain>
    </source>
</reference>
<feature type="domain" description="HSF-type DNA-binding" evidence="6">
    <location>
        <begin position="122"/>
        <end position="197"/>
    </location>
</feature>
<dbReference type="InterPro" id="IPR000232">
    <property type="entry name" value="HSF_DNA-bd"/>
</dbReference>
<organism evidence="7 8">
    <name type="scientific">Peronospora matthiolae</name>
    <dbReference type="NCBI Taxonomy" id="2874970"/>
    <lineage>
        <taxon>Eukaryota</taxon>
        <taxon>Sar</taxon>
        <taxon>Stramenopiles</taxon>
        <taxon>Oomycota</taxon>
        <taxon>Peronosporomycetes</taxon>
        <taxon>Peronosporales</taxon>
        <taxon>Peronosporaceae</taxon>
        <taxon>Peronospora</taxon>
    </lineage>
</organism>
<protein>
    <recommendedName>
        <fullName evidence="6">HSF-type DNA-binding domain-containing protein</fullName>
    </recommendedName>
</protein>
<evidence type="ECO:0000259" key="6">
    <source>
        <dbReference type="SMART" id="SM00415"/>
    </source>
</evidence>